<dbReference type="PANTHER" id="PTHR30258:SF2">
    <property type="entry name" value="COMG OPERON PROTEIN 1"/>
    <property type="match status" value="1"/>
</dbReference>
<dbReference type="Gene3D" id="3.40.50.300">
    <property type="entry name" value="P-loop containing nucleotide triphosphate hydrolases"/>
    <property type="match status" value="1"/>
</dbReference>
<keyword evidence="3" id="KW-0067">ATP-binding</keyword>
<name>A0ABS2BZC0_9PSED</name>
<evidence type="ECO:0000313" key="7">
    <source>
        <dbReference type="Proteomes" id="UP000745663"/>
    </source>
</evidence>
<feature type="region of interest" description="Disordered" evidence="4">
    <location>
        <begin position="573"/>
        <end position="595"/>
    </location>
</feature>
<organism evidence="6 7">
    <name type="scientific">Pseudomonas arcuscaelestis</name>
    <dbReference type="NCBI Taxonomy" id="2710591"/>
    <lineage>
        <taxon>Bacteria</taxon>
        <taxon>Pseudomonadati</taxon>
        <taxon>Pseudomonadota</taxon>
        <taxon>Gammaproteobacteria</taxon>
        <taxon>Pseudomonadales</taxon>
        <taxon>Pseudomonadaceae</taxon>
        <taxon>Pseudomonas</taxon>
    </lineage>
</organism>
<keyword evidence="2" id="KW-0547">Nucleotide-binding</keyword>
<dbReference type="SUPFAM" id="SSF52540">
    <property type="entry name" value="P-loop containing nucleoside triphosphate hydrolases"/>
    <property type="match status" value="1"/>
</dbReference>
<protein>
    <submittedName>
        <fullName evidence="6">Flp pilus assembly complex ATPase component TadA</fullName>
    </submittedName>
</protein>
<comment type="similarity">
    <text evidence="1">Belongs to the GSP E family.</text>
</comment>
<gene>
    <name evidence="6" type="primary">tadA</name>
    <name evidence="6" type="ORF">H8F21_15485</name>
</gene>
<evidence type="ECO:0000259" key="5">
    <source>
        <dbReference type="Pfam" id="PF00437"/>
    </source>
</evidence>
<evidence type="ECO:0000256" key="4">
    <source>
        <dbReference type="SAM" id="MobiDB-lite"/>
    </source>
</evidence>
<comment type="caution">
    <text evidence="6">The sequence shown here is derived from an EMBL/GenBank/DDBJ whole genome shotgun (WGS) entry which is preliminary data.</text>
</comment>
<dbReference type="RefSeq" id="WP_203584886.1">
    <property type="nucleotide sequence ID" value="NZ_JACOPV010000009.1"/>
</dbReference>
<accession>A0ABS2BZC0</accession>
<dbReference type="PANTHER" id="PTHR30258">
    <property type="entry name" value="TYPE II SECRETION SYSTEM PROTEIN GSPE-RELATED"/>
    <property type="match status" value="1"/>
</dbReference>
<feature type="domain" description="Bacterial type II secretion system protein E" evidence="5">
    <location>
        <begin position="166"/>
        <end position="555"/>
    </location>
</feature>
<dbReference type="Pfam" id="PF00437">
    <property type="entry name" value="T2SSE"/>
    <property type="match status" value="1"/>
</dbReference>
<evidence type="ECO:0000256" key="2">
    <source>
        <dbReference type="ARBA" id="ARBA00022741"/>
    </source>
</evidence>
<dbReference type="Gene3D" id="3.30.450.90">
    <property type="match status" value="1"/>
</dbReference>
<evidence type="ECO:0000313" key="6">
    <source>
        <dbReference type="EMBL" id="MBM5458969.1"/>
    </source>
</evidence>
<dbReference type="CDD" id="cd01129">
    <property type="entry name" value="PulE-GspE-like"/>
    <property type="match status" value="1"/>
</dbReference>
<evidence type="ECO:0000256" key="1">
    <source>
        <dbReference type="ARBA" id="ARBA00006611"/>
    </source>
</evidence>
<reference evidence="6 7" key="1">
    <citation type="submission" date="2020-08" db="EMBL/GenBank/DDBJ databases">
        <title>Description of novel Pseudomonas species.</title>
        <authorList>
            <person name="Duman M."/>
            <person name="Mulet M."/>
            <person name="Altun S."/>
            <person name="Saticioglu I.B."/>
            <person name="Lalucat J."/>
            <person name="Garcia-Valdes E."/>
        </authorList>
    </citation>
    <scope>NUCLEOTIDE SEQUENCE [LARGE SCALE GENOMIC DNA]</scope>
    <source>
        <strain evidence="6 7">P66</strain>
    </source>
</reference>
<dbReference type="InterPro" id="IPR027417">
    <property type="entry name" value="P-loop_NTPase"/>
</dbReference>
<keyword evidence="7" id="KW-1185">Reference proteome</keyword>
<sequence length="595" mass="65038">MSDERVKGGVEIQQKKILKLLVADSKITLSQAQSLPTSETMESIIPDIARMASNEDALVSAVANALGRPAFTEIEEGRKALLPDISENFCVYDGIVFLTNPLDQRSIARALSWARQKKSEGLLKQDGDLRIGVIGAAKLDGLRNTDIDDEDEISGDVEAAKQRAGKRIDDMIREAASKDATDIHLQPSQGDRIQVRFRIDGDLRTQRTYPISMHDSVCRVAIETLCNLSLETGTPQDGKFGFDLSGNKKINIRLSSIPVQRGSDKTLKLVLRLLGNNTKLANLDHLDLSDRNKEIFRRLGNLPNGLIALTGPTGSGKTTTQSAILLDAYRNNPDRNYHTIEEPVEIQHEGMTHTECSKHLSFADALRALLRQDPDVIYVGEMRDKATADLGYSAAMTGHLVLTTIHTNNAHESIGRLERMDIPADIIAANTAAFAAQRLVRRLCSDCKVSYRLKDDHKHAALYGSNQIFGGTTEVVLYKANPKGCSTCGHESGGMRGRAGIVEILEFTPDIQEAILAGVSPAILRRESIANGTFLDLWDDGLRLVKAGITSFQELEARLRPYMTDRVVGTRPGSGAAIQATGHASAPGLRHQPQL</sequence>
<dbReference type="Proteomes" id="UP000745663">
    <property type="component" value="Unassembled WGS sequence"/>
</dbReference>
<dbReference type="InterPro" id="IPR001482">
    <property type="entry name" value="T2SS/T4SS_dom"/>
</dbReference>
<evidence type="ECO:0000256" key="3">
    <source>
        <dbReference type="ARBA" id="ARBA00022840"/>
    </source>
</evidence>
<dbReference type="EMBL" id="JACOPV010000009">
    <property type="protein sequence ID" value="MBM5458969.1"/>
    <property type="molecule type" value="Genomic_DNA"/>
</dbReference>
<proteinExistence type="inferred from homology"/>